<name>A0A0V0Z096_9BILA</name>
<dbReference type="PANTHER" id="PTHR10858">
    <property type="entry name" value="DEOXYRIBONUCLEASE II"/>
    <property type="match status" value="1"/>
</dbReference>
<dbReference type="EMBL" id="JYDQ01001011">
    <property type="protein sequence ID" value="KRY05967.1"/>
    <property type="molecule type" value="Genomic_DNA"/>
</dbReference>
<evidence type="ECO:0000256" key="2">
    <source>
        <dbReference type="ARBA" id="ARBA00022801"/>
    </source>
</evidence>
<keyword evidence="2" id="KW-0378">Hydrolase</keyword>
<comment type="similarity">
    <text evidence="1">Belongs to the DNase II family.</text>
</comment>
<dbReference type="Pfam" id="PF03265">
    <property type="entry name" value="DNase_II"/>
    <property type="match status" value="1"/>
</dbReference>
<comment type="caution">
    <text evidence="3">The sequence shown here is derived from an EMBL/GenBank/DDBJ whole genome shotgun (WGS) entry which is preliminary data.</text>
</comment>
<proteinExistence type="inferred from homology"/>
<dbReference type="OrthoDB" id="10261598at2759"/>
<protein>
    <submittedName>
        <fullName evidence="3">Deoxyribonuclease-2</fullName>
    </submittedName>
</protein>
<accession>A0A0V0Z096</accession>
<organism evidence="3 4">
    <name type="scientific">Trichinella patagoniensis</name>
    <dbReference type="NCBI Taxonomy" id="990121"/>
    <lineage>
        <taxon>Eukaryota</taxon>
        <taxon>Metazoa</taxon>
        <taxon>Ecdysozoa</taxon>
        <taxon>Nematoda</taxon>
        <taxon>Enoplea</taxon>
        <taxon>Dorylaimia</taxon>
        <taxon>Trichinellida</taxon>
        <taxon>Trichinellidae</taxon>
        <taxon>Trichinella</taxon>
    </lineage>
</organism>
<dbReference type="InterPro" id="IPR004947">
    <property type="entry name" value="DNase_II"/>
</dbReference>
<reference evidence="3 4" key="1">
    <citation type="submission" date="2015-01" db="EMBL/GenBank/DDBJ databases">
        <title>Evolution of Trichinella species and genotypes.</title>
        <authorList>
            <person name="Korhonen P.K."/>
            <person name="Edoardo P."/>
            <person name="Giuseppe L.R."/>
            <person name="Gasser R.B."/>
        </authorList>
    </citation>
    <scope>NUCLEOTIDE SEQUENCE [LARGE SCALE GENOMIC DNA]</scope>
    <source>
        <strain evidence="3">ISS2496</strain>
    </source>
</reference>
<evidence type="ECO:0000313" key="4">
    <source>
        <dbReference type="Proteomes" id="UP000054783"/>
    </source>
</evidence>
<dbReference type="GO" id="GO:0006309">
    <property type="term" value="P:apoptotic DNA fragmentation"/>
    <property type="evidence" value="ECO:0007669"/>
    <property type="project" value="TreeGrafter"/>
</dbReference>
<dbReference type="AlphaFoldDB" id="A0A0V0Z096"/>
<evidence type="ECO:0000313" key="3">
    <source>
        <dbReference type="EMBL" id="KRY05967.1"/>
    </source>
</evidence>
<dbReference type="Proteomes" id="UP000054783">
    <property type="component" value="Unassembled WGS sequence"/>
</dbReference>
<gene>
    <name evidence="3" type="primary">nuc-1</name>
    <name evidence="3" type="ORF">T12_8330</name>
</gene>
<feature type="non-terminal residue" evidence="3">
    <location>
        <position position="1"/>
    </location>
</feature>
<dbReference type="PANTHER" id="PTHR10858:SF23">
    <property type="entry name" value="DEOXYRIBONUCLEASE II"/>
    <property type="match status" value="1"/>
</dbReference>
<evidence type="ECO:0000256" key="1">
    <source>
        <dbReference type="ARBA" id="ARBA00007527"/>
    </source>
</evidence>
<sequence length="141" mass="15262">TKSNGKGIIVIRTAVGQNDGAWIVHTVPGFPKAKTGYSWPASETAKGHLLICMTIAKTQINAIAASLFRAEPFVYYNDIPETETTGMPDFKKLAEGQIPTTPPSTIIRSIRLTGAGTVPVHIYSKSAKSRYGKQVKTFLII</sequence>
<dbReference type="GO" id="GO:0004531">
    <property type="term" value="F:deoxyribonuclease II activity"/>
    <property type="evidence" value="ECO:0007669"/>
    <property type="project" value="InterPro"/>
</dbReference>
<keyword evidence="4" id="KW-1185">Reference proteome</keyword>